<sequence>MPDLLNVVNLSKTFSYLTITSKSGIGVYDLNSKNVYAIFNTSNPEFGILSPDLTKIFFIKNRKELCVYNVPFREEFYLTTFDFFVEKLGVGKQSLIVQGSGKELLLDYSGFPIPDSLKEKFYNFASLESKKSINLPPLLTPYGNVIPFSTVLFDSLSFLTFVGTRGYGVFVYSKQKGSYVDSITLGLPEVSEIIASHCERDTIFLLTPNSLISLSADLRAKVYTPFNLEPDEKFVGMDNTHPSPLLITSKGRIFTLSKDRMVFEKKLDINVQKFFDFKDEKILFLEENAIKLITIESETLLLLNLSPNYENLKALITKDGIALWIDGRLYLYKKDSLFNVMEKCKIDGRILDFVVMDDELWIITFSNLWKIEDNDAVCYELPFQNPDRVVLSEDGGLYIIKAPLFAKIEGMDFFLESIPLMEREILGVHRISERKIICTQKSLYICQ</sequence>
<dbReference type="AlphaFoldDB" id="A0A7V3ZX33"/>
<comment type="caution">
    <text evidence="1">The sequence shown here is derived from an EMBL/GenBank/DDBJ whole genome shotgun (WGS) entry which is preliminary data.</text>
</comment>
<reference evidence="1" key="1">
    <citation type="journal article" date="2020" name="mSystems">
        <title>Genome- and Community-Level Interaction Insights into Carbon Utilization and Element Cycling Functions of Hydrothermarchaeota in Hydrothermal Sediment.</title>
        <authorList>
            <person name="Zhou Z."/>
            <person name="Liu Y."/>
            <person name="Xu W."/>
            <person name="Pan J."/>
            <person name="Luo Z.H."/>
            <person name="Li M."/>
        </authorList>
    </citation>
    <scope>NUCLEOTIDE SEQUENCE [LARGE SCALE GENOMIC DNA]</scope>
    <source>
        <strain evidence="1">SpSt-69</strain>
    </source>
</reference>
<dbReference type="SUPFAM" id="SSF69322">
    <property type="entry name" value="Tricorn protease domain 2"/>
    <property type="match status" value="1"/>
</dbReference>
<protein>
    <recommendedName>
        <fullName evidence="2">WD40 repeat domain-containing protein</fullName>
    </recommendedName>
</protein>
<accession>A0A7V3ZX33</accession>
<name>A0A7V3ZX33_UNCW3</name>
<evidence type="ECO:0008006" key="2">
    <source>
        <dbReference type="Google" id="ProtNLM"/>
    </source>
</evidence>
<dbReference type="EMBL" id="DTDJ01000021">
    <property type="protein sequence ID" value="HGL17179.1"/>
    <property type="molecule type" value="Genomic_DNA"/>
</dbReference>
<evidence type="ECO:0000313" key="1">
    <source>
        <dbReference type="EMBL" id="HGL17179.1"/>
    </source>
</evidence>
<gene>
    <name evidence="1" type="ORF">ENU66_02430</name>
</gene>
<proteinExistence type="predicted"/>
<organism evidence="1">
    <name type="scientific">candidate division WOR-3 bacterium</name>
    <dbReference type="NCBI Taxonomy" id="2052148"/>
    <lineage>
        <taxon>Bacteria</taxon>
        <taxon>Bacteria division WOR-3</taxon>
    </lineage>
</organism>